<dbReference type="InterPro" id="IPR050638">
    <property type="entry name" value="AA-Vitamin_Transporters"/>
</dbReference>
<gene>
    <name evidence="7" type="ORF">RYS15_18870</name>
</gene>
<evidence type="ECO:0000313" key="7">
    <source>
        <dbReference type="EMBL" id="MDV2080753.1"/>
    </source>
</evidence>
<feature type="transmembrane region" description="Helical" evidence="5">
    <location>
        <begin position="253"/>
        <end position="273"/>
    </location>
</feature>
<feature type="transmembrane region" description="Helical" evidence="5">
    <location>
        <begin position="36"/>
        <end position="59"/>
    </location>
</feature>
<feature type="transmembrane region" description="Helical" evidence="5">
    <location>
        <begin position="12"/>
        <end position="30"/>
    </location>
</feature>
<feature type="transmembrane region" description="Helical" evidence="5">
    <location>
        <begin position="98"/>
        <end position="119"/>
    </location>
</feature>
<feature type="transmembrane region" description="Helical" evidence="5">
    <location>
        <begin position="157"/>
        <end position="176"/>
    </location>
</feature>
<keyword evidence="3 5" id="KW-1133">Transmembrane helix</keyword>
<dbReference type="PANTHER" id="PTHR32322:SF9">
    <property type="entry name" value="AMINO-ACID METABOLITE EFFLUX PUMP-RELATED"/>
    <property type="match status" value="1"/>
</dbReference>
<feature type="transmembrane region" description="Helical" evidence="5">
    <location>
        <begin position="71"/>
        <end position="92"/>
    </location>
</feature>
<keyword evidence="4 5" id="KW-0472">Membrane</keyword>
<reference evidence="7 8" key="1">
    <citation type="submission" date="2023-10" db="EMBL/GenBank/DDBJ databases">
        <title>Characteristics and mechanism of a salt-tolerant marine origin heterotrophic nitrifying- aerobic denitrifying bacteria Marinobacter xestospongiae HN1.</title>
        <authorList>
            <person name="Qi R."/>
        </authorList>
    </citation>
    <scope>NUCLEOTIDE SEQUENCE [LARGE SCALE GENOMIC DNA]</scope>
    <source>
        <strain evidence="7 8">HN1</strain>
    </source>
</reference>
<evidence type="ECO:0000256" key="1">
    <source>
        <dbReference type="ARBA" id="ARBA00004141"/>
    </source>
</evidence>
<evidence type="ECO:0000256" key="4">
    <source>
        <dbReference type="ARBA" id="ARBA00023136"/>
    </source>
</evidence>
<dbReference type="PANTHER" id="PTHR32322">
    <property type="entry name" value="INNER MEMBRANE TRANSPORTER"/>
    <property type="match status" value="1"/>
</dbReference>
<dbReference type="EMBL" id="JAWIIJ010000018">
    <property type="protein sequence ID" value="MDV2080753.1"/>
    <property type="molecule type" value="Genomic_DNA"/>
</dbReference>
<evidence type="ECO:0000313" key="8">
    <source>
        <dbReference type="Proteomes" id="UP001269819"/>
    </source>
</evidence>
<dbReference type="RefSeq" id="WP_316975114.1">
    <property type="nucleotide sequence ID" value="NZ_JAWIIJ010000018.1"/>
</dbReference>
<feature type="domain" description="EamA" evidence="6">
    <location>
        <begin position="15"/>
        <end position="145"/>
    </location>
</feature>
<evidence type="ECO:0000256" key="3">
    <source>
        <dbReference type="ARBA" id="ARBA00022989"/>
    </source>
</evidence>
<dbReference type="Proteomes" id="UP001269819">
    <property type="component" value="Unassembled WGS sequence"/>
</dbReference>
<feature type="domain" description="EamA" evidence="6">
    <location>
        <begin position="159"/>
        <end position="293"/>
    </location>
</feature>
<sequence length="325" mass="34619">MTERNVSMGALEWALVVILSILWGGSFFFVEVAVSALAPLTVVALRVGLAALALNLLVLTMGQKLPRQRSFWLAFFTMGLLNNMVPFTLIAWSQTHVSSGLASILNATTPFFTVLAAHYLTRDEKITQTRLWGVALGFAGVVVMIGVGALAGFGTDTMAQLAVLIAAIAYACAGIFGRRFRQLGSSPLVTATGQVTASAIVLIPLAAATDQPWRLPPPDVHVWGAVIGVALLSTALAYILYFRVLATAGATNLLLVTFLIPVSAILLGTTVLGEQLEPGHLGGMALIGSGLAAIDGRPVQALRRVWRLRRFPVRSLFRDQADRSD</sequence>
<evidence type="ECO:0000256" key="5">
    <source>
        <dbReference type="SAM" id="Phobius"/>
    </source>
</evidence>
<feature type="transmembrane region" description="Helical" evidence="5">
    <location>
        <begin position="220"/>
        <end position="241"/>
    </location>
</feature>
<name>A0ABU3W2I1_9GAMM</name>
<proteinExistence type="predicted"/>
<feature type="transmembrane region" description="Helical" evidence="5">
    <location>
        <begin position="188"/>
        <end position="208"/>
    </location>
</feature>
<comment type="subcellular location">
    <subcellularLocation>
        <location evidence="1">Membrane</location>
        <topology evidence="1">Multi-pass membrane protein</topology>
    </subcellularLocation>
</comment>
<evidence type="ECO:0000256" key="2">
    <source>
        <dbReference type="ARBA" id="ARBA00022692"/>
    </source>
</evidence>
<protein>
    <submittedName>
        <fullName evidence="7">DMT family transporter</fullName>
    </submittedName>
</protein>
<organism evidence="7 8">
    <name type="scientific">Marinobacter xestospongiae</name>
    <dbReference type="NCBI Taxonomy" id="994319"/>
    <lineage>
        <taxon>Bacteria</taxon>
        <taxon>Pseudomonadati</taxon>
        <taxon>Pseudomonadota</taxon>
        <taxon>Gammaproteobacteria</taxon>
        <taxon>Pseudomonadales</taxon>
        <taxon>Marinobacteraceae</taxon>
        <taxon>Marinobacter</taxon>
    </lineage>
</organism>
<dbReference type="Pfam" id="PF00892">
    <property type="entry name" value="EamA"/>
    <property type="match status" value="2"/>
</dbReference>
<comment type="caution">
    <text evidence="7">The sequence shown here is derived from an EMBL/GenBank/DDBJ whole genome shotgun (WGS) entry which is preliminary data.</text>
</comment>
<evidence type="ECO:0000259" key="6">
    <source>
        <dbReference type="Pfam" id="PF00892"/>
    </source>
</evidence>
<accession>A0ABU3W2I1</accession>
<keyword evidence="8" id="KW-1185">Reference proteome</keyword>
<dbReference type="SUPFAM" id="SSF103481">
    <property type="entry name" value="Multidrug resistance efflux transporter EmrE"/>
    <property type="match status" value="2"/>
</dbReference>
<dbReference type="InterPro" id="IPR000620">
    <property type="entry name" value="EamA_dom"/>
</dbReference>
<keyword evidence="2 5" id="KW-0812">Transmembrane</keyword>
<dbReference type="InterPro" id="IPR037185">
    <property type="entry name" value="EmrE-like"/>
</dbReference>
<feature type="transmembrane region" description="Helical" evidence="5">
    <location>
        <begin position="131"/>
        <end position="151"/>
    </location>
</feature>